<dbReference type="RefSeq" id="WP_094154352.1">
    <property type="nucleotide sequence ID" value="NZ_CP020028.1"/>
</dbReference>
<reference evidence="1 2" key="1">
    <citation type="submission" date="2017-03" db="EMBL/GenBank/DDBJ databases">
        <title>Complete genome sequence of Paenibacillus Kribbensis producing bioflocculants.</title>
        <authorList>
            <person name="Lee H.-G."/>
            <person name="Oh H.-M."/>
        </authorList>
    </citation>
    <scope>NUCLEOTIDE SEQUENCE [LARGE SCALE GENOMIC DNA]</scope>
    <source>
        <strain evidence="1 2">AM49</strain>
    </source>
</reference>
<evidence type="ECO:0008006" key="3">
    <source>
        <dbReference type="Google" id="ProtNLM"/>
    </source>
</evidence>
<proteinExistence type="predicted"/>
<protein>
    <recommendedName>
        <fullName evidence="3">DUF4145 domain-containing protein</fullName>
    </recommendedName>
</protein>
<dbReference type="OrthoDB" id="2990971at2"/>
<keyword evidence="2" id="KW-1185">Reference proteome</keyword>
<sequence length="251" mass="29674">MSNIIFISKSIFDWDYYSDGGKVLSSDAWTRSYKIWEHSKTLIDKAITEFELADGIANLKRALNHRLKLIESYYNFRNMDASWKNKGYLEILESFELVRPYLMKNLLSIRNDIEHNDAKPPGKERCNEFIDIVWYFLKSTDPIVQILKYSNAHTLYDEDGYETQYGFSYRVDFSDLSSINFTGWFYNEIISNEPREGLLTIEFSDIHNKKKWKENNFHNDKLESDKWIHGEIVDLDIQTKKMIVSKVLSAI</sequence>
<accession>A0A222WLB5</accession>
<gene>
    <name evidence="1" type="ORF">B4V02_07725</name>
</gene>
<name>A0A222WLB5_9BACL</name>
<organism evidence="1 2">
    <name type="scientific">Paenibacillus kribbensis</name>
    <dbReference type="NCBI Taxonomy" id="172713"/>
    <lineage>
        <taxon>Bacteria</taxon>
        <taxon>Bacillati</taxon>
        <taxon>Bacillota</taxon>
        <taxon>Bacilli</taxon>
        <taxon>Bacillales</taxon>
        <taxon>Paenibacillaceae</taxon>
        <taxon>Paenibacillus</taxon>
    </lineage>
</organism>
<evidence type="ECO:0000313" key="1">
    <source>
        <dbReference type="EMBL" id="ASR46571.1"/>
    </source>
</evidence>
<dbReference type="EMBL" id="CP020028">
    <property type="protein sequence ID" value="ASR46571.1"/>
    <property type="molecule type" value="Genomic_DNA"/>
</dbReference>
<dbReference type="Proteomes" id="UP000214666">
    <property type="component" value="Chromosome"/>
</dbReference>
<dbReference type="KEGG" id="pkb:B4V02_07725"/>
<dbReference type="AlphaFoldDB" id="A0A222WLB5"/>
<evidence type="ECO:0000313" key="2">
    <source>
        <dbReference type="Proteomes" id="UP000214666"/>
    </source>
</evidence>